<keyword evidence="3" id="KW-0963">Cytoplasm</keyword>
<dbReference type="Pfam" id="PF05670">
    <property type="entry name" value="NFACT-R_1"/>
    <property type="match status" value="1"/>
</dbReference>
<comment type="caution">
    <text evidence="10">The sequence shown here is derived from an EMBL/GenBank/DDBJ whole genome shotgun (WGS) entry which is preliminary data.</text>
</comment>
<feature type="compositionally biased region" description="Acidic residues" evidence="7">
    <location>
        <begin position="781"/>
        <end position="790"/>
    </location>
</feature>
<evidence type="ECO:0000256" key="5">
    <source>
        <dbReference type="ARBA" id="ARBA00070414"/>
    </source>
</evidence>
<evidence type="ECO:0000256" key="4">
    <source>
        <dbReference type="ARBA" id="ARBA00023054"/>
    </source>
</evidence>
<keyword evidence="11" id="KW-1185">Reference proteome</keyword>
<dbReference type="GeneID" id="81431796"/>
<protein>
    <recommendedName>
        <fullName evidence="5">Ribosome quality control complex subunit 2</fullName>
    </recommendedName>
</protein>
<evidence type="ECO:0000256" key="7">
    <source>
        <dbReference type="SAM" id="MobiDB-lite"/>
    </source>
</evidence>
<sequence length="1108" mass="122307">MKQRFSSLDVKVITQELAAELVNLRVSNIYDLSSRIFLFKLAKPDHRRQLIVDSGFRTHVTQYSRTAASAPSPFVTRMRKYLKSRRITGITQIGTDRIIDICFSDGTHHMFLEFFAGGNIIVTDREYTIIALFRQVAAGEGEETKVGLKYTVTNKQNYEGVPDITDERVKETLEKAKALFAKGDSAPKKSKKKNTDVLRKALSQGFPEYPPLLLDHAFAVKEFDSATPLDQVLSDERALQTVRSVLEEAQLVSNSFSVGDIHPGYIIAKEDKRSSADGESSSKTPGLLYEDFHPFKPRQFEGKPGISILEFERFNATVDEYFSSLESQRLESRLTEREEAAKRKLDSVREEHKKRIDALKDVQELHIRKAAAIQDNMYRVQEAMDAVNGLVAQGMDWGEIARLIEMEQGRGNPVAQIIKLPLKLYENTVTLLLGEAGDEDEDEEELASGDESDSDSESEEWELQQRAAATSRLLSIDIDLGQTPWANASQYYDQKKQASEKQQRTAQSSTKALKSHEKKVTADLKKSLKQEKQVLRQARVPFWFEKFIFFISSEGYLVLGARDALQSEILYRRYLNKGDIFIHADLEGALPIVVKNRSGSADAPISPSTLSQAGNLCVSTSTAWDSKAVMSAWWVHANQVSKTAQVGGGILPAGRFEVKGEKNFLAPSQLVLGFAVLWQVSQESVKNHKQRFEAEDAPVESVAAEVKEAPHAEHEPATEETALAEVGSDDMKQEAPQAELQEDKSSGDEEEDDEDKTAARNPLQRGDAQLPVSPDQQVIESEPESEADGEGDAKEEVELESVPEDQAAEGDEGERGNEEASSTANQESVSPQDEREQLTARERRALRQGKSIDRPGEQEPAAARIPPTRGKKAKDKRAATKYAHQDDEERELALRLLGSSKGKAAKAAQAAEAKAQREREAEAQKARRRAQHERAAEAERKRQAQFADDGADDYNEEMAAAEAADLSWLPALVGTPTPDDEILAAIAVCAPWAALGRYKYKVKLQPGAVKKGKAVKEIVGRWVSETTTGKVKKDHAEDAGIPRADAEKLRAREGELIKGWKETEIINTMPVGKVRIMTPGSSGGGGGGADKGKKSSGGGRGGKGGKKR</sequence>
<organism evidence="10 11">
    <name type="scientific">Penicillium canariense</name>
    <dbReference type="NCBI Taxonomy" id="189055"/>
    <lineage>
        <taxon>Eukaryota</taxon>
        <taxon>Fungi</taxon>
        <taxon>Dikarya</taxon>
        <taxon>Ascomycota</taxon>
        <taxon>Pezizomycotina</taxon>
        <taxon>Eurotiomycetes</taxon>
        <taxon>Eurotiomycetidae</taxon>
        <taxon>Eurotiales</taxon>
        <taxon>Aspergillaceae</taxon>
        <taxon>Penicillium</taxon>
    </lineage>
</organism>
<evidence type="ECO:0000259" key="8">
    <source>
        <dbReference type="Pfam" id="PF05670"/>
    </source>
</evidence>
<feature type="coiled-coil region" evidence="6">
    <location>
        <begin position="331"/>
        <end position="362"/>
    </location>
</feature>
<evidence type="ECO:0000256" key="6">
    <source>
        <dbReference type="SAM" id="Coils"/>
    </source>
</evidence>
<feature type="compositionally biased region" description="Basic and acidic residues" evidence="7">
    <location>
        <begin position="832"/>
        <end position="857"/>
    </location>
</feature>
<reference evidence="10" key="2">
    <citation type="journal article" date="2023" name="IMA Fungus">
        <title>Comparative genomic study of the Penicillium genus elucidates a diverse pangenome and 15 lateral gene transfer events.</title>
        <authorList>
            <person name="Petersen C."/>
            <person name="Sorensen T."/>
            <person name="Nielsen M.R."/>
            <person name="Sondergaard T.E."/>
            <person name="Sorensen J.L."/>
            <person name="Fitzpatrick D.A."/>
            <person name="Frisvad J.C."/>
            <person name="Nielsen K.L."/>
        </authorList>
    </citation>
    <scope>NUCLEOTIDE SEQUENCE</scope>
    <source>
        <strain evidence="10">IBT 26290</strain>
    </source>
</reference>
<dbReference type="AlphaFoldDB" id="A0A9W9HP94"/>
<feature type="region of interest" description="Disordered" evidence="7">
    <location>
        <begin position="436"/>
        <end position="460"/>
    </location>
</feature>
<feature type="domain" description="NFACT protein C-terminal" evidence="9">
    <location>
        <begin position="963"/>
        <end position="1077"/>
    </location>
</feature>
<dbReference type="EMBL" id="JAPQKN010000008">
    <property type="protein sequence ID" value="KAJ5151244.1"/>
    <property type="molecule type" value="Genomic_DNA"/>
</dbReference>
<feature type="compositionally biased region" description="Basic and acidic residues" evidence="7">
    <location>
        <begin position="932"/>
        <end position="942"/>
    </location>
</feature>
<evidence type="ECO:0000259" key="9">
    <source>
        <dbReference type="Pfam" id="PF11923"/>
    </source>
</evidence>
<dbReference type="InterPro" id="IPR008532">
    <property type="entry name" value="NFACT_RNA-bd"/>
</dbReference>
<evidence type="ECO:0000313" key="10">
    <source>
        <dbReference type="EMBL" id="KAJ5151244.1"/>
    </source>
</evidence>
<feature type="compositionally biased region" description="Gly residues" evidence="7">
    <location>
        <begin position="1081"/>
        <end position="1102"/>
    </location>
</feature>
<dbReference type="OrthoDB" id="207084at2759"/>
<feature type="compositionally biased region" description="Basic and acidic residues" evidence="7">
    <location>
        <begin position="883"/>
        <end position="893"/>
    </location>
</feature>
<keyword evidence="4 6" id="KW-0175">Coiled coil</keyword>
<feature type="region of interest" description="Disordered" evidence="7">
    <location>
        <begin position="1071"/>
        <end position="1108"/>
    </location>
</feature>
<feature type="compositionally biased region" description="Polar residues" evidence="7">
    <location>
        <begin position="819"/>
        <end position="831"/>
    </location>
</feature>
<name>A0A9W9HP94_9EURO</name>
<dbReference type="PANTHER" id="PTHR15239">
    <property type="entry name" value="NUCLEAR EXPORT MEDIATOR FACTOR NEMF"/>
    <property type="match status" value="1"/>
</dbReference>
<evidence type="ECO:0000256" key="3">
    <source>
        <dbReference type="ARBA" id="ARBA00022490"/>
    </source>
</evidence>
<feature type="compositionally biased region" description="Basic and acidic residues" evidence="7">
    <location>
        <begin position="705"/>
        <end position="717"/>
    </location>
</feature>
<comment type="similarity">
    <text evidence="2">Belongs to the NEMF family.</text>
</comment>
<feature type="region of interest" description="Disordered" evidence="7">
    <location>
        <begin position="493"/>
        <end position="518"/>
    </location>
</feature>
<gene>
    <name evidence="10" type="ORF">N7482_010496</name>
</gene>
<dbReference type="GO" id="GO:0005737">
    <property type="term" value="C:cytoplasm"/>
    <property type="evidence" value="ECO:0007669"/>
    <property type="project" value="UniProtKB-SubCell"/>
</dbReference>
<dbReference type="Proteomes" id="UP001149163">
    <property type="component" value="Unassembled WGS sequence"/>
</dbReference>
<feature type="domain" description="NFACT RNA-binding" evidence="8">
    <location>
        <begin position="546"/>
        <end position="660"/>
    </location>
</feature>
<dbReference type="Pfam" id="PF11923">
    <property type="entry name" value="NFACT-C"/>
    <property type="match status" value="1"/>
</dbReference>
<dbReference type="GO" id="GO:1990116">
    <property type="term" value="P:ribosome-associated ubiquitin-dependent protein catabolic process"/>
    <property type="evidence" value="ECO:0007669"/>
    <property type="project" value="TreeGrafter"/>
</dbReference>
<dbReference type="Gene3D" id="2.30.310.10">
    <property type="entry name" value="ibrinogen binding protein from staphylococcus aureus domain"/>
    <property type="match status" value="1"/>
</dbReference>
<dbReference type="InterPro" id="IPR051608">
    <property type="entry name" value="RQC_Subunit_NEMF"/>
</dbReference>
<dbReference type="Pfam" id="PF05833">
    <property type="entry name" value="NFACT_N"/>
    <property type="match status" value="1"/>
</dbReference>
<feature type="compositionally biased region" description="Acidic residues" evidence="7">
    <location>
        <begin position="797"/>
        <end position="812"/>
    </location>
</feature>
<dbReference type="GO" id="GO:0000049">
    <property type="term" value="F:tRNA binding"/>
    <property type="evidence" value="ECO:0007669"/>
    <property type="project" value="TreeGrafter"/>
</dbReference>
<dbReference type="PANTHER" id="PTHR15239:SF6">
    <property type="entry name" value="RIBOSOME QUALITY CONTROL COMPLEX SUBUNIT NEMF"/>
    <property type="match status" value="1"/>
</dbReference>
<comment type="subcellular location">
    <subcellularLocation>
        <location evidence="1">Cytoplasm</location>
    </subcellularLocation>
</comment>
<dbReference type="InterPro" id="IPR021846">
    <property type="entry name" value="NFACT-C"/>
</dbReference>
<accession>A0A9W9HP94</accession>
<feature type="region of interest" description="Disordered" evidence="7">
    <location>
        <begin position="689"/>
        <end position="951"/>
    </location>
</feature>
<dbReference type="GO" id="GO:0043023">
    <property type="term" value="F:ribosomal large subunit binding"/>
    <property type="evidence" value="ECO:0007669"/>
    <property type="project" value="TreeGrafter"/>
</dbReference>
<dbReference type="FunFam" id="2.30.310.10:FF:000003">
    <property type="entry name" value="Zinc knuckle domain containing protein"/>
    <property type="match status" value="1"/>
</dbReference>
<evidence type="ECO:0000256" key="1">
    <source>
        <dbReference type="ARBA" id="ARBA00004496"/>
    </source>
</evidence>
<dbReference type="RefSeq" id="XP_056538577.1">
    <property type="nucleotide sequence ID" value="XM_056692620.1"/>
</dbReference>
<proteinExistence type="inferred from homology"/>
<dbReference type="GO" id="GO:0072344">
    <property type="term" value="P:rescue of stalled ribosome"/>
    <property type="evidence" value="ECO:0007669"/>
    <property type="project" value="TreeGrafter"/>
</dbReference>
<evidence type="ECO:0000313" key="11">
    <source>
        <dbReference type="Proteomes" id="UP001149163"/>
    </source>
</evidence>
<evidence type="ECO:0000256" key="2">
    <source>
        <dbReference type="ARBA" id="ARBA00008318"/>
    </source>
</evidence>
<dbReference type="GO" id="GO:1990112">
    <property type="term" value="C:RQC complex"/>
    <property type="evidence" value="ECO:0007669"/>
    <property type="project" value="TreeGrafter"/>
</dbReference>
<feature type="compositionally biased region" description="Basic and acidic residues" evidence="7">
    <location>
        <begin position="493"/>
        <end position="503"/>
    </location>
</feature>
<reference evidence="10" key="1">
    <citation type="submission" date="2022-11" db="EMBL/GenBank/DDBJ databases">
        <authorList>
            <person name="Petersen C."/>
        </authorList>
    </citation>
    <scope>NUCLEOTIDE SEQUENCE</scope>
    <source>
        <strain evidence="10">IBT 26290</strain>
    </source>
</reference>
<feature type="compositionally biased region" description="Basic and acidic residues" evidence="7">
    <location>
        <begin position="914"/>
        <end position="925"/>
    </location>
</feature>